<reference evidence="3" key="1">
    <citation type="submission" date="2016-10" db="EMBL/GenBank/DDBJ databases">
        <authorList>
            <person name="Varghese N."/>
        </authorList>
    </citation>
    <scope>NUCLEOTIDE SEQUENCE [LARGE SCALE GENOMIC DNA]</scope>
    <source>
        <strain evidence="3">DSM 45096 / BCRC 16803 / CGMCC 4.1857 / CIP 109030 / JCM 12277 / KCTC 19219 / NBRC 100920 / 33214</strain>
    </source>
</reference>
<accession>A0A1H7TR57</accession>
<dbReference type="EMBL" id="FOAZ01000014">
    <property type="protein sequence ID" value="SEL87009.1"/>
    <property type="molecule type" value="Genomic_DNA"/>
</dbReference>
<feature type="region of interest" description="Disordered" evidence="1">
    <location>
        <begin position="176"/>
        <end position="210"/>
    </location>
</feature>
<evidence type="ECO:0000256" key="1">
    <source>
        <dbReference type="SAM" id="MobiDB-lite"/>
    </source>
</evidence>
<dbReference type="Proteomes" id="UP000183015">
    <property type="component" value="Unassembled WGS sequence"/>
</dbReference>
<gene>
    <name evidence="2" type="ORF">SAMN05414137_114144</name>
</gene>
<evidence type="ECO:0000313" key="3">
    <source>
        <dbReference type="Proteomes" id="UP000183015"/>
    </source>
</evidence>
<protein>
    <submittedName>
        <fullName evidence="2">Uncharacterized protein</fullName>
    </submittedName>
</protein>
<evidence type="ECO:0000313" key="2">
    <source>
        <dbReference type="EMBL" id="SEL87009.1"/>
    </source>
</evidence>
<proteinExistence type="predicted"/>
<organism evidence="2 3">
    <name type="scientific">Streptacidiphilus jiangxiensis</name>
    <dbReference type="NCBI Taxonomy" id="235985"/>
    <lineage>
        <taxon>Bacteria</taxon>
        <taxon>Bacillati</taxon>
        <taxon>Actinomycetota</taxon>
        <taxon>Actinomycetes</taxon>
        <taxon>Kitasatosporales</taxon>
        <taxon>Streptomycetaceae</taxon>
        <taxon>Streptacidiphilus</taxon>
    </lineage>
</organism>
<keyword evidence="3" id="KW-1185">Reference proteome</keyword>
<dbReference type="AlphaFoldDB" id="A0A1H7TR57"/>
<sequence length="210" mass="23449">MSSGAVSLIVAIVGVLGTLGSSVWTQRLGQQTKAREMAHEAERATIQHSREQEARQYNELRITCSNLNVRAREYRDALNELFFALRDRSVTAEIREEVARSRREYRTTRGEAQMIIGDAVLDASSIVNRELGRAYGILMRMDRSQPPRRDDSLDEAERILQSVMVATNVMRQQMRNELGVSASAGPPRRPTTDPAVAERGKAGRFGSTST</sequence>
<name>A0A1H7TR57_STRJI</name>